<name>A0A6L5XDB8_9BACT</name>
<comment type="caution">
    <text evidence="2">The sequence shown here is derived from an EMBL/GenBank/DDBJ whole genome shotgun (WGS) entry which is preliminary data.</text>
</comment>
<evidence type="ECO:0000256" key="1">
    <source>
        <dbReference type="SAM" id="SignalP"/>
    </source>
</evidence>
<organism evidence="2 3">
    <name type="scientific">Sodaliphilus pleomorphus</name>
    <dbReference type="NCBI Taxonomy" id="2606626"/>
    <lineage>
        <taxon>Bacteria</taxon>
        <taxon>Pseudomonadati</taxon>
        <taxon>Bacteroidota</taxon>
        <taxon>Bacteroidia</taxon>
        <taxon>Bacteroidales</taxon>
        <taxon>Muribaculaceae</taxon>
        <taxon>Sodaliphilus</taxon>
    </lineage>
</organism>
<dbReference type="AlphaFoldDB" id="A0A6L5XDB8"/>
<reference evidence="2 3" key="1">
    <citation type="submission" date="2019-08" db="EMBL/GenBank/DDBJ databases">
        <title>In-depth cultivation of the pig gut microbiome towards novel bacterial diversity and tailored functional studies.</title>
        <authorList>
            <person name="Wylensek D."/>
            <person name="Hitch T.C.A."/>
            <person name="Clavel T."/>
        </authorList>
    </citation>
    <scope>NUCLEOTIDE SEQUENCE [LARGE SCALE GENOMIC DNA]</scope>
    <source>
        <strain evidence="2 3">Oil-RF-744-WCA-WT-10</strain>
    </source>
</reference>
<sequence>MKQIVIFMLTAILGFGNLTAQNNAEPVMVREGRKWVYGVVGSAYDHSYKCVLRTVEFKGDTVIDGRKYKKCIQSYNDTLSYTNSILVKNLVLGYVREENKKVYCIYNYPYIVRFITGWYGGIPSRNYIGTGEFQIYDFNDPKSFIERIPNYSLVDCMFTSLPKDGKIRPLYFFYKATKNGSKLINSEEQDVYKIAKCGNKISKETWDKDTIWDEDYQDYINGIGFDRVYRPKSTFMDFHYEFPSVISPWGEITWADCALYCVTENDEIIYKANHYDYFNNRFFNSTSVKDVNTTNKGEKEDGNYYNLKGQVVENPGNGIYIHNGKKVLIK</sequence>
<feature type="chain" id="PRO_5026992393" evidence="1">
    <location>
        <begin position="21"/>
        <end position="330"/>
    </location>
</feature>
<protein>
    <submittedName>
        <fullName evidence="2">Uncharacterized protein</fullName>
    </submittedName>
</protein>
<dbReference type="Proteomes" id="UP000483362">
    <property type="component" value="Unassembled WGS sequence"/>
</dbReference>
<evidence type="ECO:0000313" key="3">
    <source>
        <dbReference type="Proteomes" id="UP000483362"/>
    </source>
</evidence>
<keyword evidence="3" id="KW-1185">Reference proteome</keyword>
<keyword evidence="1" id="KW-0732">Signal</keyword>
<dbReference type="RefSeq" id="WP_154326879.1">
    <property type="nucleotide sequence ID" value="NZ_CP045696.1"/>
</dbReference>
<gene>
    <name evidence="2" type="ORF">FYJ29_02010</name>
</gene>
<proteinExistence type="predicted"/>
<feature type="signal peptide" evidence="1">
    <location>
        <begin position="1"/>
        <end position="20"/>
    </location>
</feature>
<evidence type="ECO:0000313" key="2">
    <source>
        <dbReference type="EMBL" id="MSS16552.1"/>
    </source>
</evidence>
<accession>A0A6L5XDB8</accession>
<dbReference type="EMBL" id="VULT01000002">
    <property type="protein sequence ID" value="MSS16552.1"/>
    <property type="molecule type" value="Genomic_DNA"/>
</dbReference>